<reference evidence="2 3" key="1">
    <citation type="journal article" date="2011" name="PLoS ONE">
        <title>The complete genome sequence of Thermoproteus tenax: a physiologically versatile member of the Crenarchaeota.</title>
        <authorList>
            <person name="Siebers B."/>
            <person name="Zaparty M."/>
            <person name="Raddatz G."/>
            <person name="Tjaden B."/>
            <person name="Albers S.V."/>
            <person name="Bell S.D."/>
            <person name="Blombach F."/>
            <person name="Kletzin A."/>
            <person name="Kyrpides N."/>
            <person name="Lanz C."/>
            <person name="Plagens A."/>
            <person name="Rampp M."/>
            <person name="Rosinus A."/>
            <person name="von Jan M."/>
            <person name="Makarova K.S."/>
            <person name="Klenk H.P."/>
            <person name="Schuster S.C."/>
            <person name="Hensel R."/>
        </authorList>
    </citation>
    <scope>NUCLEOTIDE SEQUENCE [LARGE SCALE GENOMIC DNA]</scope>
    <source>
        <strain evidence="3">ATCC 35583 / DSM 2078 / JCM 9277 / NBRC 100435 / Kra 1</strain>
    </source>
</reference>
<dbReference type="Proteomes" id="UP000002654">
    <property type="component" value="Chromosome"/>
</dbReference>
<feature type="transmembrane region" description="Helical" evidence="1">
    <location>
        <begin position="126"/>
        <end position="149"/>
    </location>
</feature>
<feature type="transmembrane region" description="Helical" evidence="1">
    <location>
        <begin position="12"/>
        <end position="36"/>
    </location>
</feature>
<protein>
    <submittedName>
        <fullName evidence="2">Uncharacterized protein</fullName>
    </submittedName>
</protein>
<accession>G4RMK0</accession>
<dbReference type="KEGG" id="ttn:TTX_0154"/>
<dbReference type="OrthoDB" id="378075at2157"/>
<dbReference type="GeneID" id="11263164"/>
<dbReference type="EMBL" id="FN869859">
    <property type="protein sequence ID" value="CCC80831.1"/>
    <property type="molecule type" value="Genomic_DNA"/>
</dbReference>
<organism evidence="2 3">
    <name type="scientific">Thermoproteus tenax (strain ATCC 35583 / DSM 2078 / JCM 9277 / NBRC 100435 / Kra 1)</name>
    <dbReference type="NCBI Taxonomy" id="768679"/>
    <lineage>
        <taxon>Archaea</taxon>
        <taxon>Thermoproteota</taxon>
        <taxon>Thermoprotei</taxon>
        <taxon>Thermoproteales</taxon>
        <taxon>Thermoproteaceae</taxon>
        <taxon>Thermoproteus</taxon>
    </lineage>
</organism>
<evidence type="ECO:0000256" key="1">
    <source>
        <dbReference type="SAM" id="Phobius"/>
    </source>
</evidence>
<gene>
    <name evidence="2" type="ordered locus">TTX_0154</name>
</gene>
<dbReference type="AlphaFoldDB" id="G4RMK0"/>
<keyword evidence="1" id="KW-0812">Transmembrane</keyword>
<proteinExistence type="predicted"/>
<dbReference type="PATRIC" id="fig|768679.9.peg.160"/>
<dbReference type="PaxDb" id="768679-TTX_0154"/>
<evidence type="ECO:0000313" key="3">
    <source>
        <dbReference type="Proteomes" id="UP000002654"/>
    </source>
</evidence>
<sequence>MNYKALLTSAYLLGAAAIAIAIYLILVPYSVTTYYIGPLRPMNISVDGNIVLIFINNTGESTIHIPVTVGESVLGVSFVNNATLVAGAHTVALYNFSYPKYVSFNQTFENVKITIKGIKIPLINKILTLIMIILFILMMALLIIGYLFYIQHSASRRSFTDRGILKNN</sequence>
<keyword evidence="1" id="KW-0472">Membrane</keyword>
<keyword evidence="1" id="KW-1133">Transmembrane helix</keyword>
<keyword evidence="3" id="KW-1185">Reference proteome</keyword>
<dbReference type="STRING" id="768679.TTX_0154"/>
<dbReference type="HOGENOM" id="CLU_1582983_0_0_2"/>
<evidence type="ECO:0000313" key="2">
    <source>
        <dbReference type="EMBL" id="CCC80831.1"/>
    </source>
</evidence>
<dbReference type="eggNOG" id="arCOG14036">
    <property type="taxonomic scope" value="Archaea"/>
</dbReference>
<name>G4RMK0_THETK</name>
<dbReference type="RefSeq" id="WP_014126089.1">
    <property type="nucleotide sequence ID" value="NC_016070.1"/>
</dbReference>